<organism evidence="1 2">
    <name type="scientific">Cyclobacterium xiamenense</name>
    <dbReference type="NCBI Taxonomy" id="1297121"/>
    <lineage>
        <taxon>Bacteria</taxon>
        <taxon>Pseudomonadati</taxon>
        <taxon>Bacteroidota</taxon>
        <taxon>Cytophagia</taxon>
        <taxon>Cytophagales</taxon>
        <taxon>Cyclobacteriaceae</taxon>
        <taxon>Cyclobacterium</taxon>
    </lineage>
</organism>
<proteinExistence type="predicted"/>
<dbReference type="RefSeq" id="WP_092170326.1">
    <property type="nucleotide sequence ID" value="NZ_FNZH01000002.1"/>
</dbReference>
<accession>A0A1H6VQS3</accession>
<dbReference type="OrthoDB" id="9803040at2"/>
<reference evidence="2" key="1">
    <citation type="submission" date="2016-10" db="EMBL/GenBank/DDBJ databases">
        <authorList>
            <person name="Varghese N."/>
            <person name="Submissions S."/>
        </authorList>
    </citation>
    <scope>NUCLEOTIDE SEQUENCE [LARGE SCALE GENOMIC DNA]</scope>
    <source>
        <strain evidence="2">IBRC-M 10761</strain>
    </source>
</reference>
<protein>
    <recommendedName>
        <fullName evidence="3">DUF2480 family protein</fullName>
    </recommendedName>
</protein>
<dbReference type="AlphaFoldDB" id="A0A1H6VQS3"/>
<evidence type="ECO:0000313" key="1">
    <source>
        <dbReference type="EMBL" id="SEJ02405.1"/>
    </source>
</evidence>
<dbReference type="Proteomes" id="UP000199403">
    <property type="component" value="Unassembled WGS sequence"/>
</dbReference>
<evidence type="ECO:0008006" key="3">
    <source>
        <dbReference type="Google" id="ProtNLM"/>
    </source>
</evidence>
<name>A0A1H6VQS3_9BACT</name>
<evidence type="ECO:0000313" key="2">
    <source>
        <dbReference type="Proteomes" id="UP000199403"/>
    </source>
</evidence>
<gene>
    <name evidence="1" type="ORF">SAMN05192553_1022</name>
</gene>
<dbReference type="InterPro" id="IPR018914">
    <property type="entry name" value="DUF2480"/>
</dbReference>
<sequence>MSEIKNRVASSPIVTIDLESFYEKGDRILFDLEPLLFQGIVVKEKEFRQQVKELDLSVYADKMVGIHCSVDAIIPTWALMLVAVRLREAAREVVIGDLKDLEIHLMAKALRQLDLEALRDKPVVVKGCSKLPVPDYAYGELVRLVLPVVKSLMFGEACSTVPVYKRPKVQGN</sequence>
<dbReference type="Pfam" id="PF10652">
    <property type="entry name" value="DUF2480"/>
    <property type="match status" value="1"/>
</dbReference>
<dbReference type="EMBL" id="FNZH01000002">
    <property type="protein sequence ID" value="SEJ02405.1"/>
    <property type="molecule type" value="Genomic_DNA"/>
</dbReference>
<keyword evidence="2" id="KW-1185">Reference proteome</keyword>
<dbReference type="STRING" id="1416801.SAMN05192553_1022"/>